<name>A0A8I1EIK3_PSEPU</name>
<evidence type="ECO:0008006" key="3">
    <source>
        <dbReference type="Google" id="ProtNLM"/>
    </source>
</evidence>
<dbReference type="Proteomes" id="UP000637061">
    <property type="component" value="Unassembled WGS sequence"/>
</dbReference>
<comment type="caution">
    <text evidence="1">The sequence shown here is derived from an EMBL/GenBank/DDBJ whole genome shotgun (WGS) entry which is preliminary data.</text>
</comment>
<proteinExistence type="predicted"/>
<evidence type="ECO:0000313" key="2">
    <source>
        <dbReference type="Proteomes" id="UP000637061"/>
    </source>
</evidence>
<reference evidence="1" key="1">
    <citation type="submission" date="2020-12" db="EMBL/GenBank/DDBJ databases">
        <title>Enhanced detection system for hospital associated transmission using whole genome sequencing surveillance.</title>
        <authorList>
            <person name="Harrison L.H."/>
            <person name="Van Tyne D."/>
            <person name="Marsh J.W."/>
            <person name="Griffith M.P."/>
            <person name="Snyder D.J."/>
            <person name="Cooper V.S."/>
            <person name="Mustapha M."/>
        </authorList>
    </citation>
    <scope>NUCLEOTIDE SEQUENCE</scope>
    <source>
        <strain evidence="1">PSB00042</strain>
    </source>
</reference>
<dbReference type="RefSeq" id="WP_198747786.1">
    <property type="nucleotide sequence ID" value="NZ_JAEHTE010000023.1"/>
</dbReference>
<gene>
    <name evidence="1" type="ORF">JEU22_18285</name>
</gene>
<sequence length="179" mass="20470">MTTSYRIPKRRYFGQAMQAPMSSMRMQWKNRDEILAKQGYTGRSILGIKVPYWQRSNDKWSLAQKVAFINSIFAGATIGTYMVNTTPANDDLDQILLDGLQRLSAVQEYWEGKFAVPGEDGQPYFWADLTPGEQAHFDRIPFPWIDTNYSTEADCIDAYNRHNFGGIAHDESERAVARS</sequence>
<organism evidence="1 2">
    <name type="scientific">Pseudomonas putida</name>
    <name type="common">Arthrobacter siderocapsulatus</name>
    <dbReference type="NCBI Taxonomy" id="303"/>
    <lineage>
        <taxon>Bacteria</taxon>
        <taxon>Pseudomonadati</taxon>
        <taxon>Pseudomonadota</taxon>
        <taxon>Gammaproteobacteria</taxon>
        <taxon>Pseudomonadales</taxon>
        <taxon>Pseudomonadaceae</taxon>
        <taxon>Pseudomonas</taxon>
    </lineage>
</organism>
<evidence type="ECO:0000313" key="1">
    <source>
        <dbReference type="EMBL" id="MBI6885859.1"/>
    </source>
</evidence>
<dbReference type="EMBL" id="JAEHTE010000023">
    <property type="protein sequence ID" value="MBI6885859.1"/>
    <property type="molecule type" value="Genomic_DNA"/>
</dbReference>
<protein>
    <recommendedName>
        <fullName evidence="3">DUF262 domain-containing protein</fullName>
    </recommendedName>
</protein>
<dbReference type="AlphaFoldDB" id="A0A8I1EIK3"/>
<accession>A0A8I1EIK3</accession>